<protein>
    <recommendedName>
        <fullName evidence="3">Secreted protein</fullName>
    </recommendedName>
</protein>
<accession>A0AAU7TJI1</accession>
<dbReference type="AlphaFoldDB" id="A0AAU7TJI1"/>
<organism evidence="2">
    <name type="scientific">Kribbella sp. HUAS MG21</name>
    <dbReference type="NCBI Taxonomy" id="3160966"/>
    <lineage>
        <taxon>Bacteria</taxon>
        <taxon>Bacillati</taxon>
        <taxon>Actinomycetota</taxon>
        <taxon>Actinomycetes</taxon>
        <taxon>Propionibacteriales</taxon>
        <taxon>Kribbellaceae</taxon>
        <taxon>Kribbella</taxon>
    </lineage>
</organism>
<feature type="chain" id="PRO_5043392082" description="Secreted protein" evidence="1">
    <location>
        <begin position="35"/>
        <end position="97"/>
    </location>
</feature>
<keyword evidence="1" id="KW-0732">Signal</keyword>
<proteinExistence type="predicted"/>
<dbReference type="PROSITE" id="PS51257">
    <property type="entry name" value="PROKAR_LIPOPROTEIN"/>
    <property type="match status" value="1"/>
</dbReference>
<name>A0AAU7TJI1_9ACTN</name>
<gene>
    <name evidence="2" type="ORF">ABN611_10510</name>
</gene>
<evidence type="ECO:0000313" key="2">
    <source>
        <dbReference type="EMBL" id="XBV26836.1"/>
    </source>
</evidence>
<evidence type="ECO:0008006" key="3">
    <source>
        <dbReference type="Google" id="ProtNLM"/>
    </source>
</evidence>
<sequence>MMTTSARLRRAIAAVTGGAAACAGTVLMTGAAAAAPPAGQAAGSSVVTQQPDPTEWMGPFYTQWHCTVVLALRGDEGPCAFDPSPPTTSWGWWYKLK</sequence>
<dbReference type="RefSeq" id="WP_350279631.1">
    <property type="nucleotide sequence ID" value="NZ_CP158165.1"/>
</dbReference>
<dbReference type="EMBL" id="CP158165">
    <property type="protein sequence ID" value="XBV26836.1"/>
    <property type="molecule type" value="Genomic_DNA"/>
</dbReference>
<reference evidence="2" key="1">
    <citation type="submission" date="2024-06" db="EMBL/GenBank/DDBJ databases">
        <title>Kribbella sp. strain HUAS MG21 genome sequences.</title>
        <authorList>
            <person name="Mo P."/>
        </authorList>
    </citation>
    <scope>NUCLEOTIDE SEQUENCE</scope>
    <source>
        <strain evidence="2">HUAS MG21</strain>
    </source>
</reference>
<feature type="signal peptide" evidence="1">
    <location>
        <begin position="1"/>
        <end position="34"/>
    </location>
</feature>
<evidence type="ECO:0000256" key="1">
    <source>
        <dbReference type="SAM" id="SignalP"/>
    </source>
</evidence>